<dbReference type="OrthoDB" id="9796567at2"/>
<dbReference type="Pfam" id="PF11304">
    <property type="entry name" value="DUF3106"/>
    <property type="match status" value="1"/>
</dbReference>
<proteinExistence type="predicted"/>
<feature type="region of interest" description="Disordered" evidence="1">
    <location>
        <begin position="1"/>
        <end position="20"/>
    </location>
</feature>
<evidence type="ECO:0000313" key="2">
    <source>
        <dbReference type="EMBL" id="RZS58684.1"/>
    </source>
</evidence>
<dbReference type="Proteomes" id="UP000293433">
    <property type="component" value="Unassembled WGS sequence"/>
</dbReference>
<sequence>MNRRTARIDPADMNTLRPSRKPASVGRWLLALVMGGSLSALAHAQVLGNPAWAELSPKEQQVLQPLKDQWGTIDTVRKQKWRDIAERFPAMTADQQARTTSRMSEWAAMSPAQRNAARLQFEQVRQLPASERQARWDAYQSLPTEQREALLKQAETRPAPPTSNKPAARLDAAADKGAQAPRPSAKPQPVGPGTVQAPVGASTRPITQGALPPRHQQPGLPKIAATPDFIDSTTLLPQRGPQGAAIEPARKAAPPAVAASRQP</sequence>
<dbReference type="EMBL" id="SGWV01000007">
    <property type="protein sequence ID" value="RZS58684.1"/>
    <property type="molecule type" value="Genomic_DNA"/>
</dbReference>
<dbReference type="AlphaFoldDB" id="A0A4Q7LUV9"/>
<reference evidence="2 3" key="1">
    <citation type="submission" date="2019-02" db="EMBL/GenBank/DDBJ databases">
        <title>Genomic Encyclopedia of Type Strains, Phase IV (KMG-IV): sequencing the most valuable type-strain genomes for metagenomic binning, comparative biology and taxonomic classification.</title>
        <authorList>
            <person name="Goeker M."/>
        </authorList>
    </citation>
    <scope>NUCLEOTIDE SEQUENCE [LARGE SCALE GENOMIC DNA]</scope>
    <source>
        <strain evidence="2 3">DSM 10617</strain>
    </source>
</reference>
<accession>A0A4Q7LUV9</accession>
<evidence type="ECO:0000313" key="3">
    <source>
        <dbReference type="Proteomes" id="UP000293433"/>
    </source>
</evidence>
<organism evidence="2 3">
    <name type="scientific">Sphaerotilus mobilis</name>
    <dbReference type="NCBI Taxonomy" id="47994"/>
    <lineage>
        <taxon>Bacteria</taxon>
        <taxon>Pseudomonadati</taxon>
        <taxon>Pseudomonadota</taxon>
        <taxon>Betaproteobacteria</taxon>
        <taxon>Burkholderiales</taxon>
        <taxon>Sphaerotilaceae</taxon>
        <taxon>Sphaerotilus</taxon>
    </lineage>
</organism>
<gene>
    <name evidence="2" type="ORF">EV685_0981</name>
</gene>
<comment type="caution">
    <text evidence="2">The sequence shown here is derived from an EMBL/GenBank/DDBJ whole genome shotgun (WGS) entry which is preliminary data.</text>
</comment>
<keyword evidence="3" id="KW-1185">Reference proteome</keyword>
<evidence type="ECO:0000256" key="1">
    <source>
        <dbReference type="SAM" id="MobiDB-lite"/>
    </source>
</evidence>
<protein>
    <submittedName>
        <fullName evidence="2">Uncharacterized protein DUF3106</fullName>
    </submittedName>
</protein>
<feature type="compositionally biased region" description="Basic and acidic residues" evidence="1">
    <location>
        <begin position="1"/>
        <end position="10"/>
    </location>
</feature>
<feature type="compositionally biased region" description="Low complexity" evidence="1">
    <location>
        <begin position="251"/>
        <end position="263"/>
    </location>
</feature>
<feature type="region of interest" description="Disordered" evidence="1">
    <location>
        <begin position="154"/>
        <end position="263"/>
    </location>
</feature>
<feature type="compositionally biased region" description="Low complexity" evidence="1">
    <location>
        <begin position="165"/>
        <end position="182"/>
    </location>
</feature>
<name>A0A4Q7LUV9_9BURK</name>
<dbReference type="InterPro" id="IPR021455">
    <property type="entry name" value="DUF3106"/>
</dbReference>